<dbReference type="AlphaFoldDB" id="A0A5P1X0B0"/>
<dbReference type="EMBL" id="CP043939">
    <property type="protein sequence ID" value="QER67322.1"/>
    <property type="molecule type" value="Genomic_DNA"/>
</dbReference>
<evidence type="ECO:0000256" key="1">
    <source>
        <dbReference type="SAM" id="Phobius"/>
    </source>
</evidence>
<dbReference type="Pfam" id="PF11240">
    <property type="entry name" value="DUF3042"/>
    <property type="match status" value="1"/>
</dbReference>
<sequence>MKSFAKGVIVGTAATLGAVVGGLFSYHRKVVKPIEDQEIKFDENRRTANRKNRSAHNL</sequence>
<proteinExistence type="predicted"/>
<reference evidence="2 3" key="1">
    <citation type="submission" date="2019-09" db="EMBL/GenBank/DDBJ databases">
        <title>Complete Genome Sequence of Lactobacillus nenjiangensis SH-Y15, isolated from sauerkraut.</title>
        <authorList>
            <person name="Yang H."/>
        </authorList>
    </citation>
    <scope>NUCLEOTIDE SEQUENCE [LARGE SCALE GENOMIC DNA]</scope>
    <source>
        <strain evidence="2 3">SH-Y15</strain>
    </source>
</reference>
<dbReference type="Proteomes" id="UP000325295">
    <property type="component" value="Chromosome"/>
</dbReference>
<keyword evidence="1" id="KW-0812">Transmembrane</keyword>
<keyword evidence="1" id="KW-1133">Transmembrane helix</keyword>
<dbReference type="KEGG" id="lnn:F0161_05295"/>
<evidence type="ECO:0000313" key="2">
    <source>
        <dbReference type="EMBL" id="QER67322.1"/>
    </source>
</evidence>
<name>A0A5P1X0B0_9LACO</name>
<dbReference type="OrthoDB" id="2144046at2"/>
<evidence type="ECO:0000313" key="3">
    <source>
        <dbReference type="Proteomes" id="UP000325295"/>
    </source>
</evidence>
<feature type="transmembrane region" description="Helical" evidence="1">
    <location>
        <begin position="7"/>
        <end position="26"/>
    </location>
</feature>
<accession>A0A5P1X0B0</accession>
<organism evidence="2 3">
    <name type="scientific">Paucilactobacillus nenjiangensis</name>
    <dbReference type="NCBI Taxonomy" id="1296540"/>
    <lineage>
        <taxon>Bacteria</taxon>
        <taxon>Bacillati</taxon>
        <taxon>Bacillota</taxon>
        <taxon>Bacilli</taxon>
        <taxon>Lactobacillales</taxon>
        <taxon>Lactobacillaceae</taxon>
        <taxon>Paucilactobacillus</taxon>
    </lineage>
</organism>
<protein>
    <submittedName>
        <fullName evidence="2">DUF3042 family protein</fullName>
    </submittedName>
</protein>
<keyword evidence="1" id="KW-0472">Membrane</keyword>
<dbReference type="RefSeq" id="WP_137602460.1">
    <property type="nucleotide sequence ID" value="NZ_BJEB01000052.1"/>
</dbReference>
<gene>
    <name evidence="2" type="ORF">F0161_05295</name>
</gene>
<dbReference type="InterPro" id="IPR021402">
    <property type="entry name" value="DUF3042"/>
</dbReference>
<keyword evidence="3" id="KW-1185">Reference proteome</keyword>